<dbReference type="EMBL" id="BKCP01008515">
    <property type="protein sequence ID" value="GER49305.1"/>
    <property type="molecule type" value="Genomic_DNA"/>
</dbReference>
<evidence type="ECO:0000256" key="6">
    <source>
        <dbReference type="SAM" id="MobiDB-lite"/>
    </source>
</evidence>
<dbReference type="OrthoDB" id="1889307at2759"/>
<dbReference type="GO" id="GO:0005634">
    <property type="term" value="C:nucleus"/>
    <property type="evidence" value="ECO:0007669"/>
    <property type="project" value="UniProtKB-SubCell"/>
</dbReference>
<evidence type="ECO:0000313" key="9">
    <source>
        <dbReference type="Proteomes" id="UP000325081"/>
    </source>
</evidence>
<dbReference type="Pfam" id="PF03634">
    <property type="entry name" value="TCP"/>
    <property type="match status" value="1"/>
</dbReference>
<dbReference type="GO" id="GO:0043565">
    <property type="term" value="F:sequence-specific DNA binding"/>
    <property type="evidence" value="ECO:0007669"/>
    <property type="project" value="TreeGrafter"/>
</dbReference>
<evidence type="ECO:0000256" key="4">
    <source>
        <dbReference type="ARBA" id="ARBA00023163"/>
    </source>
</evidence>
<dbReference type="Proteomes" id="UP000325081">
    <property type="component" value="Unassembled WGS sequence"/>
</dbReference>
<dbReference type="InterPro" id="IPR005333">
    <property type="entry name" value="Transcription_factor_TCP"/>
</dbReference>
<dbReference type="AlphaFoldDB" id="A0A5A7QVC9"/>
<evidence type="ECO:0000256" key="5">
    <source>
        <dbReference type="ARBA" id="ARBA00023242"/>
    </source>
</evidence>
<accession>A0A5A7QVC9</accession>
<feature type="region of interest" description="Disordered" evidence="6">
    <location>
        <begin position="119"/>
        <end position="165"/>
    </location>
</feature>
<dbReference type="InterPro" id="IPR017887">
    <property type="entry name" value="TF_TCP_subgr"/>
</dbReference>
<dbReference type="PANTHER" id="PTHR31072">
    <property type="entry name" value="TRANSCRIPTION FACTOR TCP4-RELATED"/>
    <property type="match status" value="1"/>
</dbReference>
<gene>
    <name evidence="8" type="ORF">STAS_26532</name>
</gene>
<sequence length="285" mass="31779">MIQKPSSDDPQNAASASKAASPSASWARFKDPRVVRVSRALGGKDRHSKVCTVRGLRDRRVRLSVPTAIQLYDLQERLGLNQPSKVVDWLLDAAKHEIDELPPLQIPPGMMTMNNYNPTDFQQIPNFHHDSKRGLKAEGKSNGDDEDKITRLDEENDNNDNNNTYNSMFRLDASGLTPRAGQLTGQHDDNWHNLGLLPFHVPSHHHQFFAYHQPAGIMSTQPYFPSGVISVANGDFNDPKEVNYHHGSNLPTVDSSSTSQPSVRSLHFNMTANLLSSHDENDGSR</sequence>
<name>A0A5A7QVC9_STRAF</name>
<keyword evidence="5" id="KW-0539">Nucleus</keyword>
<keyword evidence="2" id="KW-0805">Transcription regulation</keyword>
<feature type="region of interest" description="Disordered" evidence="6">
    <location>
        <begin position="1"/>
        <end position="25"/>
    </location>
</feature>
<evidence type="ECO:0000313" key="8">
    <source>
        <dbReference type="EMBL" id="GER49305.1"/>
    </source>
</evidence>
<organism evidence="8 9">
    <name type="scientific">Striga asiatica</name>
    <name type="common">Asiatic witchweed</name>
    <name type="synonym">Buchnera asiatica</name>
    <dbReference type="NCBI Taxonomy" id="4170"/>
    <lineage>
        <taxon>Eukaryota</taxon>
        <taxon>Viridiplantae</taxon>
        <taxon>Streptophyta</taxon>
        <taxon>Embryophyta</taxon>
        <taxon>Tracheophyta</taxon>
        <taxon>Spermatophyta</taxon>
        <taxon>Magnoliopsida</taxon>
        <taxon>eudicotyledons</taxon>
        <taxon>Gunneridae</taxon>
        <taxon>Pentapetalae</taxon>
        <taxon>asterids</taxon>
        <taxon>lamiids</taxon>
        <taxon>Lamiales</taxon>
        <taxon>Orobanchaceae</taxon>
        <taxon>Buchnereae</taxon>
        <taxon>Striga</taxon>
    </lineage>
</organism>
<dbReference type="PANTHER" id="PTHR31072:SF147">
    <property type="entry name" value="TRANSCRIPTION FACTOR TCP13"/>
    <property type="match status" value="1"/>
</dbReference>
<evidence type="ECO:0000259" key="7">
    <source>
        <dbReference type="PROSITE" id="PS51369"/>
    </source>
</evidence>
<comment type="caution">
    <text evidence="8">The sequence shown here is derived from an EMBL/GenBank/DDBJ whole genome shotgun (WGS) entry which is preliminary data.</text>
</comment>
<evidence type="ECO:0000256" key="3">
    <source>
        <dbReference type="ARBA" id="ARBA00023125"/>
    </source>
</evidence>
<dbReference type="PROSITE" id="PS51369">
    <property type="entry name" value="TCP"/>
    <property type="match status" value="1"/>
</dbReference>
<dbReference type="GO" id="GO:0003700">
    <property type="term" value="F:DNA-binding transcription factor activity"/>
    <property type="evidence" value="ECO:0007669"/>
    <property type="project" value="InterPro"/>
</dbReference>
<keyword evidence="4" id="KW-0804">Transcription</keyword>
<proteinExistence type="predicted"/>
<feature type="compositionally biased region" description="Polar residues" evidence="6">
    <location>
        <begin position="1"/>
        <end position="12"/>
    </location>
</feature>
<evidence type="ECO:0000256" key="1">
    <source>
        <dbReference type="ARBA" id="ARBA00004123"/>
    </source>
</evidence>
<comment type="subcellular location">
    <subcellularLocation>
        <location evidence="1">Nucleus</location>
    </subcellularLocation>
</comment>
<reference evidence="9" key="1">
    <citation type="journal article" date="2019" name="Curr. Biol.">
        <title>Genome Sequence of Striga asiatica Provides Insight into the Evolution of Plant Parasitism.</title>
        <authorList>
            <person name="Yoshida S."/>
            <person name="Kim S."/>
            <person name="Wafula E.K."/>
            <person name="Tanskanen J."/>
            <person name="Kim Y.M."/>
            <person name="Honaas L."/>
            <person name="Yang Z."/>
            <person name="Spallek T."/>
            <person name="Conn C.E."/>
            <person name="Ichihashi Y."/>
            <person name="Cheong K."/>
            <person name="Cui S."/>
            <person name="Der J.P."/>
            <person name="Gundlach H."/>
            <person name="Jiao Y."/>
            <person name="Hori C."/>
            <person name="Ishida J.K."/>
            <person name="Kasahara H."/>
            <person name="Kiba T."/>
            <person name="Kim M.S."/>
            <person name="Koo N."/>
            <person name="Laohavisit A."/>
            <person name="Lee Y.H."/>
            <person name="Lumba S."/>
            <person name="McCourt P."/>
            <person name="Mortimer J.C."/>
            <person name="Mutuku J.M."/>
            <person name="Nomura T."/>
            <person name="Sasaki-Sekimoto Y."/>
            <person name="Seto Y."/>
            <person name="Wang Y."/>
            <person name="Wakatake T."/>
            <person name="Sakakibara H."/>
            <person name="Demura T."/>
            <person name="Yamaguchi S."/>
            <person name="Yoneyama K."/>
            <person name="Manabe R.I."/>
            <person name="Nelson D.C."/>
            <person name="Schulman A.H."/>
            <person name="Timko M.P."/>
            <person name="dePamphilis C.W."/>
            <person name="Choi D."/>
            <person name="Shirasu K."/>
        </authorList>
    </citation>
    <scope>NUCLEOTIDE SEQUENCE [LARGE SCALE GENOMIC DNA]</scope>
    <source>
        <strain evidence="9">cv. UVA1</strain>
    </source>
</reference>
<keyword evidence="9" id="KW-1185">Reference proteome</keyword>
<evidence type="ECO:0000256" key="2">
    <source>
        <dbReference type="ARBA" id="ARBA00023015"/>
    </source>
</evidence>
<feature type="compositionally biased region" description="Low complexity" evidence="6">
    <location>
        <begin position="13"/>
        <end position="25"/>
    </location>
</feature>
<keyword evidence="3" id="KW-0238">DNA-binding</keyword>
<protein>
    <submittedName>
        <fullName evidence="8">Transcription factor</fullName>
    </submittedName>
</protein>
<feature type="compositionally biased region" description="Basic and acidic residues" evidence="6">
    <location>
        <begin position="127"/>
        <end position="153"/>
    </location>
</feature>
<feature type="domain" description="TCP" evidence="7">
    <location>
        <begin position="43"/>
        <end position="101"/>
    </location>
</feature>